<dbReference type="RefSeq" id="WP_201835869.1">
    <property type="nucleotide sequence ID" value="NZ_JAERRK010000006.1"/>
</dbReference>
<keyword evidence="2" id="KW-1185">Reference proteome</keyword>
<gene>
    <name evidence="1" type="ORF">JK359_15315</name>
</gene>
<sequence>MHDEQCVLDLLRALDRLPGPEHLEFPDGFDHAAAGARAVRLQERLGRDFGQPCSLDAVQDASCYFRVSIPRQATEADVHIAVRLSNYGDLAAVTTPRPDSHEDLDQAVAEGALSGRDRRRVEDALSDLGYVLVPLRLLHRLYDGVTWLADDVPGAVVAGYPPHQGRATWWTRFFEYL</sequence>
<comment type="caution">
    <text evidence="1">The sequence shown here is derived from an EMBL/GenBank/DDBJ whole genome shotgun (WGS) entry which is preliminary data.</text>
</comment>
<name>A0A937EJD2_9ACTN</name>
<evidence type="ECO:0000313" key="1">
    <source>
        <dbReference type="EMBL" id="MBL1083340.1"/>
    </source>
</evidence>
<evidence type="ECO:0000313" key="2">
    <source>
        <dbReference type="Proteomes" id="UP000661858"/>
    </source>
</evidence>
<accession>A0A937EJD2</accession>
<dbReference type="AlphaFoldDB" id="A0A937EJD2"/>
<dbReference type="EMBL" id="JAERRK010000006">
    <property type="protein sequence ID" value="MBL1083340.1"/>
    <property type="molecule type" value="Genomic_DNA"/>
</dbReference>
<protein>
    <submittedName>
        <fullName evidence="1">Uncharacterized protein</fullName>
    </submittedName>
</protein>
<organism evidence="1 2">
    <name type="scientific">Streptomyces actinomycinicus</name>
    <dbReference type="NCBI Taxonomy" id="1695166"/>
    <lineage>
        <taxon>Bacteria</taxon>
        <taxon>Bacillati</taxon>
        <taxon>Actinomycetota</taxon>
        <taxon>Actinomycetes</taxon>
        <taxon>Kitasatosporales</taxon>
        <taxon>Streptomycetaceae</taxon>
        <taxon>Streptomyces</taxon>
    </lineage>
</organism>
<dbReference type="Proteomes" id="UP000661858">
    <property type="component" value="Unassembled WGS sequence"/>
</dbReference>
<reference evidence="1" key="1">
    <citation type="submission" date="2021-01" db="EMBL/GenBank/DDBJ databases">
        <title>WGS of actinomycetes isolated from Thailand.</title>
        <authorList>
            <person name="Thawai C."/>
        </authorList>
    </citation>
    <scope>NUCLEOTIDE SEQUENCE</scope>
    <source>
        <strain evidence="1">RCU-197</strain>
    </source>
</reference>
<proteinExistence type="predicted"/>